<protein>
    <submittedName>
        <fullName evidence="1">Uncharacterized protein</fullName>
    </submittedName>
</protein>
<proteinExistence type="predicted"/>
<accession>A0A9D4LLV1</accession>
<dbReference type="PANTHER" id="PTHR35083:SF1">
    <property type="entry name" value="RGD1565685 PROTEIN"/>
    <property type="match status" value="1"/>
</dbReference>
<organism evidence="1 2">
    <name type="scientific">Dreissena polymorpha</name>
    <name type="common">Zebra mussel</name>
    <name type="synonym">Mytilus polymorpha</name>
    <dbReference type="NCBI Taxonomy" id="45954"/>
    <lineage>
        <taxon>Eukaryota</taxon>
        <taxon>Metazoa</taxon>
        <taxon>Spiralia</taxon>
        <taxon>Lophotrochozoa</taxon>
        <taxon>Mollusca</taxon>
        <taxon>Bivalvia</taxon>
        <taxon>Autobranchia</taxon>
        <taxon>Heteroconchia</taxon>
        <taxon>Euheterodonta</taxon>
        <taxon>Imparidentia</taxon>
        <taxon>Neoheterodontei</taxon>
        <taxon>Myida</taxon>
        <taxon>Dreissenoidea</taxon>
        <taxon>Dreissenidae</taxon>
        <taxon>Dreissena</taxon>
    </lineage>
</organism>
<dbReference type="AlphaFoldDB" id="A0A9D4LLV1"/>
<sequence>MMASNTSIPTEKETQNWVKAILALNVTKDGLTKWVETELNKVHKTIGEGCGNCSIENLLACPTPGMCKRSSWKNCDFHLSKRPKKCKICDRVKQNIISLHRFKRPSWKYTQAERWGTEPWEIGKCYLPNEGYSRISSVEELDLNGVMSILLNCKHFETCLSTLSLSSPMPDMPCLLEKVM</sequence>
<dbReference type="Proteomes" id="UP000828390">
    <property type="component" value="Unassembled WGS sequence"/>
</dbReference>
<keyword evidence="2" id="KW-1185">Reference proteome</keyword>
<dbReference type="Pfam" id="PF15112">
    <property type="entry name" value="DUF4559"/>
    <property type="match status" value="1"/>
</dbReference>
<evidence type="ECO:0000313" key="1">
    <source>
        <dbReference type="EMBL" id="KAH3861067.1"/>
    </source>
</evidence>
<comment type="caution">
    <text evidence="1">The sequence shown here is derived from an EMBL/GenBank/DDBJ whole genome shotgun (WGS) entry which is preliminary data.</text>
</comment>
<reference evidence="1" key="1">
    <citation type="journal article" date="2019" name="bioRxiv">
        <title>The Genome of the Zebra Mussel, Dreissena polymorpha: A Resource for Invasive Species Research.</title>
        <authorList>
            <person name="McCartney M.A."/>
            <person name="Auch B."/>
            <person name="Kono T."/>
            <person name="Mallez S."/>
            <person name="Zhang Y."/>
            <person name="Obille A."/>
            <person name="Becker A."/>
            <person name="Abrahante J.E."/>
            <person name="Garbe J."/>
            <person name="Badalamenti J.P."/>
            <person name="Herman A."/>
            <person name="Mangelson H."/>
            <person name="Liachko I."/>
            <person name="Sullivan S."/>
            <person name="Sone E.D."/>
            <person name="Koren S."/>
            <person name="Silverstein K.A.T."/>
            <person name="Beckman K.B."/>
            <person name="Gohl D.M."/>
        </authorList>
    </citation>
    <scope>NUCLEOTIDE SEQUENCE</scope>
    <source>
        <strain evidence="1">Duluth1</strain>
        <tissue evidence="1">Whole animal</tissue>
    </source>
</reference>
<reference evidence="1" key="2">
    <citation type="submission" date="2020-11" db="EMBL/GenBank/DDBJ databases">
        <authorList>
            <person name="McCartney M.A."/>
            <person name="Auch B."/>
            <person name="Kono T."/>
            <person name="Mallez S."/>
            <person name="Becker A."/>
            <person name="Gohl D.M."/>
            <person name="Silverstein K.A.T."/>
            <person name="Koren S."/>
            <person name="Bechman K.B."/>
            <person name="Herman A."/>
            <person name="Abrahante J.E."/>
            <person name="Garbe J."/>
        </authorList>
    </citation>
    <scope>NUCLEOTIDE SEQUENCE</scope>
    <source>
        <strain evidence="1">Duluth1</strain>
        <tissue evidence="1">Whole animal</tissue>
    </source>
</reference>
<name>A0A9D4LLV1_DREPO</name>
<dbReference type="EMBL" id="JAIWYP010000002">
    <property type="protein sequence ID" value="KAH3861067.1"/>
    <property type="molecule type" value="Genomic_DNA"/>
</dbReference>
<dbReference type="PANTHER" id="PTHR35083">
    <property type="entry name" value="RGD1565685 PROTEIN"/>
    <property type="match status" value="1"/>
</dbReference>
<gene>
    <name evidence="1" type="ORF">DPMN_023995</name>
</gene>
<dbReference type="InterPro" id="IPR027897">
    <property type="entry name" value="DUF4559"/>
</dbReference>
<evidence type="ECO:0000313" key="2">
    <source>
        <dbReference type="Proteomes" id="UP000828390"/>
    </source>
</evidence>